<dbReference type="EMBL" id="CM007651">
    <property type="protein sequence ID" value="ONI36063.1"/>
    <property type="molecule type" value="Genomic_DNA"/>
</dbReference>
<evidence type="ECO:0000313" key="2">
    <source>
        <dbReference type="Proteomes" id="UP000006882"/>
    </source>
</evidence>
<dbReference type="AlphaFoldDB" id="M5XFM5"/>
<dbReference type="Proteomes" id="UP000006882">
    <property type="component" value="Chromosome G1"/>
</dbReference>
<name>M5XFM5_PRUPE</name>
<proteinExistence type="predicted"/>
<reference evidence="1 2" key="1">
    <citation type="journal article" date="2013" name="Nat. Genet.">
        <title>The high-quality draft genome of peach (Prunus persica) identifies unique patterns of genetic diversity, domestication and genome evolution.</title>
        <authorList>
            <consortium name="International Peach Genome Initiative"/>
            <person name="Verde I."/>
            <person name="Abbott A.G."/>
            <person name="Scalabrin S."/>
            <person name="Jung S."/>
            <person name="Shu S."/>
            <person name="Marroni F."/>
            <person name="Zhebentyayeva T."/>
            <person name="Dettori M.T."/>
            <person name="Grimwood J."/>
            <person name="Cattonaro F."/>
            <person name="Zuccolo A."/>
            <person name="Rossini L."/>
            <person name="Jenkins J."/>
            <person name="Vendramin E."/>
            <person name="Meisel L.A."/>
            <person name="Decroocq V."/>
            <person name="Sosinski B."/>
            <person name="Prochnik S."/>
            <person name="Mitros T."/>
            <person name="Policriti A."/>
            <person name="Cipriani G."/>
            <person name="Dondini L."/>
            <person name="Ficklin S."/>
            <person name="Goodstein D.M."/>
            <person name="Xuan P."/>
            <person name="Del Fabbro C."/>
            <person name="Aramini V."/>
            <person name="Copetti D."/>
            <person name="Gonzalez S."/>
            <person name="Horner D.S."/>
            <person name="Falchi R."/>
            <person name="Lucas S."/>
            <person name="Mica E."/>
            <person name="Maldonado J."/>
            <person name="Lazzari B."/>
            <person name="Bielenberg D."/>
            <person name="Pirona R."/>
            <person name="Miculan M."/>
            <person name="Barakat A."/>
            <person name="Testolin R."/>
            <person name="Stella A."/>
            <person name="Tartarini S."/>
            <person name="Tonutti P."/>
            <person name="Arus P."/>
            <person name="Orellana A."/>
            <person name="Wells C."/>
            <person name="Main D."/>
            <person name="Vizzotto G."/>
            <person name="Silva H."/>
            <person name="Salamini F."/>
            <person name="Schmutz J."/>
            <person name="Morgante M."/>
            <person name="Rokhsar D.S."/>
        </authorList>
    </citation>
    <scope>NUCLEOTIDE SEQUENCE [LARGE SCALE GENOMIC DNA]</scope>
    <source>
        <strain evidence="2">cv. Nemared</strain>
    </source>
</reference>
<sequence>MHKVWHHIRVPLVLKLGLYIIIYIHPFIDFHKTFKARVIEHKHLLDHLLWLQIPLHSLFKNQIKHFSKSSMIACYHPPPHKLILRGRLVSILAEANLHGN</sequence>
<protein>
    <submittedName>
        <fullName evidence="1">Uncharacterized protein</fullName>
    </submittedName>
</protein>
<evidence type="ECO:0000313" key="1">
    <source>
        <dbReference type="EMBL" id="ONI36063.1"/>
    </source>
</evidence>
<accession>M5XFM5</accession>
<dbReference type="Gramene" id="ONI36063">
    <property type="protein sequence ID" value="ONI36063"/>
    <property type="gene ID" value="PRUPE_1G567300"/>
</dbReference>
<dbReference type="HOGENOM" id="CLU_2311005_0_0_1"/>
<keyword evidence="2" id="KW-1185">Reference proteome</keyword>
<gene>
    <name evidence="1" type="ORF">PRUPE_1G567300</name>
</gene>
<organism evidence="1 2">
    <name type="scientific">Prunus persica</name>
    <name type="common">Peach</name>
    <name type="synonym">Amygdalus persica</name>
    <dbReference type="NCBI Taxonomy" id="3760"/>
    <lineage>
        <taxon>Eukaryota</taxon>
        <taxon>Viridiplantae</taxon>
        <taxon>Streptophyta</taxon>
        <taxon>Embryophyta</taxon>
        <taxon>Tracheophyta</taxon>
        <taxon>Spermatophyta</taxon>
        <taxon>Magnoliopsida</taxon>
        <taxon>eudicotyledons</taxon>
        <taxon>Gunneridae</taxon>
        <taxon>Pentapetalae</taxon>
        <taxon>rosids</taxon>
        <taxon>fabids</taxon>
        <taxon>Rosales</taxon>
        <taxon>Rosaceae</taxon>
        <taxon>Amygdaloideae</taxon>
        <taxon>Amygdaleae</taxon>
        <taxon>Prunus</taxon>
    </lineage>
</organism>